<dbReference type="Gene3D" id="1.10.472.10">
    <property type="entry name" value="Cyclin-like"/>
    <property type="match status" value="1"/>
</dbReference>
<reference evidence="2 3" key="1">
    <citation type="journal article" date="2022" name="Nat. Ecol. Evol.">
        <title>A masculinizing supergene underlies an exaggerated male reproductive morph in a spider.</title>
        <authorList>
            <person name="Hendrickx F."/>
            <person name="De Corte Z."/>
            <person name="Sonet G."/>
            <person name="Van Belleghem S.M."/>
            <person name="Kostlbacher S."/>
            <person name="Vangestel C."/>
        </authorList>
    </citation>
    <scope>NUCLEOTIDE SEQUENCE [LARGE SCALE GENOMIC DNA]</scope>
    <source>
        <strain evidence="2">W744_W776</strain>
    </source>
</reference>
<protein>
    <recommendedName>
        <fullName evidence="1">Cyclin N-terminal domain-containing protein</fullName>
    </recommendedName>
</protein>
<dbReference type="Proteomes" id="UP000827092">
    <property type="component" value="Unassembled WGS sequence"/>
</dbReference>
<keyword evidence="3" id="KW-1185">Reference proteome</keyword>
<proteinExistence type="predicted"/>
<dbReference type="InterPro" id="IPR036915">
    <property type="entry name" value="Cyclin-like_sf"/>
</dbReference>
<name>A0AAV6USF1_9ARAC</name>
<dbReference type="PANTHER" id="PTHR21615:SF2">
    <property type="entry name" value="CYCLIN N-TERMINAL DOMAIN-CONTAINING PROTEIN 1"/>
    <property type="match status" value="1"/>
</dbReference>
<dbReference type="GO" id="GO:0035861">
    <property type="term" value="C:site of double-strand break"/>
    <property type="evidence" value="ECO:0007669"/>
    <property type="project" value="TreeGrafter"/>
</dbReference>
<evidence type="ECO:0000313" key="2">
    <source>
        <dbReference type="EMBL" id="KAG8187242.1"/>
    </source>
</evidence>
<dbReference type="EMBL" id="JAFNEN010000276">
    <property type="protein sequence ID" value="KAG8187242.1"/>
    <property type="molecule type" value="Genomic_DNA"/>
</dbReference>
<accession>A0AAV6USF1</accession>
<feature type="domain" description="Cyclin N-terminal" evidence="1">
    <location>
        <begin position="48"/>
        <end position="170"/>
    </location>
</feature>
<gene>
    <name evidence="2" type="ORF">JTE90_020670</name>
</gene>
<dbReference type="GO" id="GO:0007131">
    <property type="term" value="P:reciprocal meiotic recombination"/>
    <property type="evidence" value="ECO:0007669"/>
    <property type="project" value="TreeGrafter"/>
</dbReference>
<dbReference type="SUPFAM" id="SSF47954">
    <property type="entry name" value="Cyclin-like"/>
    <property type="match status" value="1"/>
</dbReference>
<dbReference type="InterPro" id="IPR006671">
    <property type="entry name" value="Cyclin_N"/>
</dbReference>
<evidence type="ECO:0000259" key="1">
    <source>
        <dbReference type="Pfam" id="PF00134"/>
    </source>
</evidence>
<dbReference type="Pfam" id="PF00134">
    <property type="entry name" value="Cyclin_N"/>
    <property type="match status" value="1"/>
</dbReference>
<dbReference type="PANTHER" id="PTHR21615">
    <property type="entry name" value="CYCLIN N-TERMINAL DOMAIN-CONTAINING PROTEIN 1"/>
    <property type="match status" value="1"/>
</dbReference>
<evidence type="ECO:0000313" key="3">
    <source>
        <dbReference type="Proteomes" id="UP000827092"/>
    </source>
</evidence>
<comment type="caution">
    <text evidence="2">The sequence shown here is derived from an EMBL/GenBank/DDBJ whole genome shotgun (WGS) entry which is preliminary data.</text>
</comment>
<sequence length="296" mass="34548">MSLPNFSEVSNLRRIPHELLGEWLFDMAKRNQERISSSNSLEFLWSPDVTKFIFNVCSSFNIRTCVKYNALEIFERFLALHVMELRFFARNNQDTDNALSWTSIEERIMNQITLRALTSIQLASKLDSHYNHLLPKQVSDILDRTNKSYNKTGIFNSEIRIIRTLKYKMNVTNPSIYVGLLLSVLYNNDPSTDDHLYMTSYKVLDLMYLNRAKIYDHLYESITGTSATESPENKNMTKIKADYMLLSTAIIAASTYIIMKDKWNNVLEQLHQITRLFRTDIRNFSIVIVDVISVLR</sequence>
<organism evidence="2 3">
    <name type="scientific">Oedothorax gibbosus</name>
    <dbReference type="NCBI Taxonomy" id="931172"/>
    <lineage>
        <taxon>Eukaryota</taxon>
        <taxon>Metazoa</taxon>
        <taxon>Ecdysozoa</taxon>
        <taxon>Arthropoda</taxon>
        <taxon>Chelicerata</taxon>
        <taxon>Arachnida</taxon>
        <taxon>Araneae</taxon>
        <taxon>Araneomorphae</taxon>
        <taxon>Entelegynae</taxon>
        <taxon>Araneoidea</taxon>
        <taxon>Linyphiidae</taxon>
        <taxon>Erigoninae</taxon>
        <taxon>Oedothorax</taxon>
    </lineage>
</organism>
<dbReference type="AlphaFoldDB" id="A0AAV6USF1"/>